<reference evidence="5 6" key="1">
    <citation type="submission" date="2024-09" db="EMBL/GenBank/DDBJ databases">
        <authorList>
            <person name="Sun Q."/>
            <person name="Mori K."/>
        </authorList>
    </citation>
    <scope>NUCLEOTIDE SEQUENCE [LARGE SCALE GENOMIC DNA]</scope>
    <source>
        <strain evidence="5 6">CCM 8543</strain>
    </source>
</reference>
<evidence type="ECO:0000313" key="6">
    <source>
        <dbReference type="Proteomes" id="UP001589755"/>
    </source>
</evidence>
<feature type="site" description="Important for substrate specificity" evidence="4">
    <location>
        <position position="165"/>
    </location>
</feature>
<name>A0ABV6D8R4_9HYPH</name>
<comment type="caution">
    <text evidence="4">Lacks conserved residue(s) required for the propagation of feature annotation.</text>
</comment>
<organism evidence="5 6">
    <name type="scientific">Chelativorans intermedius</name>
    <dbReference type="NCBI Taxonomy" id="515947"/>
    <lineage>
        <taxon>Bacteria</taxon>
        <taxon>Pseudomonadati</taxon>
        <taxon>Pseudomonadota</taxon>
        <taxon>Alphaproteobacteria</taxon>
        <taxon>Hyphomicrobiales</taxon>
        <taxon>Phyllobacteriaceae</taxon>
        <taxon>Chelativorans</taxon>
    </lineage>
</organism>
<comment type="function">
    <text evidence="4">Nucleoside triphosphate pyrophosphatase that hydrolyzes 7-methyl-GTP (m(7)GTP). May have a dual role in cell division arrest and in preventing the incorporation of modified nucleotides into cellular nucleic acids.</text>
</comment>
<dbReference type="Gene3D" id="3.90.950.10">
    <property type="match status" value="1"/>
</dbReference>
<comment type="catalytic activity">
    <reaction evidence="4">
        <text>N(7)-methyl-GTP + H2O = N(7)-methyl-GMP + diphosphate + H(+)</text>
        <dbReference type="Rhea" id="RHEA:58744"/>
        <dbReference type="ChEBI" id="CHEBI:15377"/>
        <dbReference type="ChEBI" id="CHEBI:15378"/>
        <dbReference type="ChEBI" id="CHEBI:33019"/>
        <dbReference type="ChEBI" id="CHEBI:58285"/>
        <dbReference type="ChEBI" id="CHEBI:87133"/>
    </reaction>
</comment>
<evidence type="ECO:0000256" key="1">
    <source>
        <dbReference type="ARBA" id="ARBA00001968"/>
    </source>
</evidence>
<comment type="similarity">
    <text evidence="4">Belongs to the Maf family. YceF subfamily.</text>
</comment>
<dbReference type="PIRSF" id="PIRSF006305">
    <property type="entry name" value="Maf"/>
    <property type="match status" value="1"/>
</dbReference>
<dbReference type="InterPro" id="IPR029001">
    <property type="entry name" value="ITPase-like_fam"/>
</dbReference>
<evidence type="ECO:0000256" key="3">
    <source>
        <dbReference type="ARBA" id="ARBA00023080"/>
    </source>
</evidence>
<evidence type="ECO:0000256" key="4">
    <source>
        <dbReference type="HAMAP-Rule" id="MF_00528"/>
    </source>
</evidence>
<dbReference type="Pfam" id="PF02545">
    <property type="entry name" value="Maf"/>
    <property type="match status" value="1"/>
</dbReference>
<feature type="site" description="Important for substrate specificity" evidence="4">
    <location>
        <position position="80"/>
    </location>
</feature>
<proteinExistence type="inferred from homology"/>
<feature type="site" description="Important for substrate specificity" evidence="4">
    <location>
        <position position="16"/>
    </location>
</feature>
<evidence type="ECO:0000256" key="2">
    <source>
        <dbReference type="ARBA" id="ARBA00022801"/>
    </source>
</evidence>
<keyword evidence="2 4" id="KW-0378">Hydrolase</keyword>
<sequence length="202" mass="21881">MPEKIETIILASTSPFRRKLLENAGLLVRPVAPGIDERALEAPLKGTGVSPVDVARILAEAKAVEVSRRHPGAWVVGGDQTLSLDDRIFHKPTDMEGARRHLLALSGRTHHLNSAVVLARGGETVWHHVETASMTMRRLDPGFIGRHLARVGEKALASVGAYQVEGEGIQLFERIEGDYFTIVGVPLLPLLGKLRDLGAIDG</sequence>
<feature type="active site" description="Proton acceptor" evidence="4">
    <location>
        <position position="79"/>
    </location>
</feature>
<keyword evidence="6" id="KW-1185">Reference proteome</keyword>
<dbReference type="EMBL" id="JBHLXD010000016">
    <property type="protein sequence ID" value="MFC0208995.1"/>
    <property type="molecule type" value="Genomic_DNA"/>
</dbReference>
<dbReference type="NCBIfam" id="NF002690">
    <property type="entry name" value="PRK02478.1"/>
    <property type="match status" value="1"/>
</dbReference>
<dbReference type="SUPFAM" id="SSF52972">
    <property type="entry name" value="ITPase-like"/>
    <property type="match status" value="1"/>
</dbReference>
<comment type="caution">
    <text evidence="5">The sequence shown here is derived from an EMBL/GenBank/DDBJ whole genome shotgun (WGS) entry which is preliminary data.</text>
</comment>
<dbReference type="PANTHER" id="PTHR43213">
    <property type="entry name" value="BIFUNCTIONAL DTTP/UTP PYROPHOSPHATASE/METHYLTRANSFERASE PROTEIN-RELATED"/>
    <property type="match status" value="1"/>
</dbReference>
<dbReference type="PANTHER" id="PTHR43213:SF5">
    <property type="entry name" value="BIFUNCTIONAL DTTP_UTP PYROPHOSPHATASE_METHYLTRANSFERASE PROTEIN-RELATED"/>
    <property type="match status" value="1"/>
</dbReference>
<gene>
    <name evidence="5" type="ORF">ACFFJ2_11365</name>
</gene>
<dbReference type="HAMAP" id="MF_00528">
    <property type="entry name" value="Maf"/>
    <property type="match status" value="1"/>
</dbReference>
<dbReference type="Proteomes" id="UP001589755">
    <property type="component" value="Unassembled WGS sequence"/>
</dbReference>
<dbReference type="InterPro" id="IPR003697">
    <property type="entry name" value="Maf-like"/>
</dbReference>
<protein>
    <recommendedName>
        <fullName evidence="4">7-methyl-GTP pyrophosphatase</fullName>
        <shortName evidence="4">m(7)GTP pyrophosphatase</shortName>
        <ecNumber evidence="4">3.6.1.-</ecNumber>
    </recommendedName>
</protein>
<comment type="cofactor">
    <cofactor evidence="1 4">
        <name>a divalent metal cation</name>
        <dbReference type="ChEBI" id="CHEBI:60240"/>
    </cofactor>
</comment>
<accession>A0ABV6D8R4</accession>
<dbReference type="CDD" id="cd00555">
    <property type="entry name" value="Maf"/>
    <property type="match status" value="1"/>
</dbReference>
<keyword evidence="3 4" id="KW-0546">Nucleotide metabolism</keyword>
<dbReference type="EC" id="3.6.1.-" evidence="4"/>
<dbReference type="RefSeq" id="WP_261519726.1">
    <property type="nucleotide sequence ID" value="NZ_JAODNW010000006.1"/>
</dbReference>
<evidence type="ECO:0000313" key="5">
    <source>
        <dbReference type="EMBL" id="MFC0208995.1"/>
    </source>
</evidence>
<keyword evidence="4" id="KW-0963">Cytoplasm</keyword>
<comment type="subcellular location">
    <subcellularLocation>
        <location evidence="4">Cytoplasm</location>
    </subcellularLocation>
</comment>